<protein>
    <submittedName>
        <fullName evidence="1">Uncharacterized protein</fullName>
    </submittedName>
</protein>
<organism evidence="1 2">
    <name type="scientific">Caerostris extrusa</name>
    <name type="common">Bark spider</name>
    <name type="synonym">Caerostris bankana</name>
    <dbReference type="NCBI Taxonomy" id="172846"/>
    <lineage>
        <taxon>Eukaryota</taxon>
        <taxon>Metazoa</taxon>
        <taxon>Ecdysozoa</taxon>
        <taxon>Arthropoda</taxon>
        <taxon>Chelicerata</taxon>
        <taxon>Arachnida</taxon>
        <taxon>Araneae</taxon>
        <taxon>Araneomorphae</taxon>
        <taxon>Entelegynae</taxon>
        <taxon>Araneoidea</taxon>
        <taxon>Araneidae</taxon>
        <taxon>Caerostris</taxon>
    </lineage>
</organism>
<proteinExistence type="predicted"/>
<dbReference type="AlphaFoldDB" id="A0AAV4X8D8"/>
<accession>A0AAV4X8D8</accession>
<dbReference type="EMBL" id="BPLR01000022">
    <property type="protein sequence ID" value="GIY91536.1"/>
    <property type="molecule type" value="Genomic_DNA"/>
</dbReference>
<comment type="caution">
    <text evidence="1">The sequence shown here is derived from an EMBL/GenBank/DDBJ whole genome shotgun (WGS) entry which is preliminary data.</text>
</comment>
<evidence type="ECO:0000313" key="1">
    <source>
        <dbReference type="EMBL" id="GIY91536.1"/>
    </source>
</evidence>
<reference evidence="1 2" key="1">
    <citation type="submission" date="2021-06" db="EMBL/GenBank/DDBJ databases">
        <title>Caerostris extrusa draft genome.</title>
        <authorList>
            <person name="Kono N."/>
            <person name="Arakawa K."/>
        </authorList>
    </citation>
    <scope>NUCLEOTIDE SEQUENCE [LARGE SCALE GENOMIC DNA]</scope>
</reference>
<name>A0AAV4X8D8_CAEEX</name>
<dbReference type="Proteomes" id="UP001054945">
    <property type="component" value="Unassembled WGS sequence"/>
</dbReference>
<gene>
    <name evidence="1" type="ORF">CEXT_256891</name>
</gene>
<keyword evidence="2" id="KW-1185">Reference proteome</keyword>
<evidence type="ECO:0000313" key="2">
    <source>
        <dbReference type="Proteomes" id="UP001054945"/>
    </source>
</evidence>
<sequence>MLDIYLGVLMDLSTGLWSKVKIASKDVSHRLHSLPLSPDFNIKLCLWNKLGKLKPSDVEKGGGIEVYKLLMEAFRIIFAVFHTCGGNLDGPMKHTIVHNN</sequence>